<name>A0ABW2K970_9BACI</name>
<protein>
    <submittedName>
        <fullName evidence="2">Uncharacterized protein</fullName>
    </submittedName>
</protein>
<organism evidence="2 3">
    <name type="scientific">Halobacillus campisalis</name>
    <dbReference type="NCBI Taxonomy" id="435909"/>
    <lineage>
        <taxon>Bacteria</taxon>
        <taxon>Bacillati</taxon>
        <taxon>Bacillota</taxon>
        <taxon>Bacilli</taxon>
        <taxon>Bacillales</taxon>
        <taxon>Bacillaceae</taxon>
        <taxon>Halobacillus</taxon>
    </lineage>
</organism>
<reference evidence="3" key="1">
    <citation type="journal article" date="2019" name="Int. J. Syst. Evol. Microbiol.">
        <title>The Global Catalogue of Microorganisms (GCM) 10K type strain sequencing project: providing services to taxonomists for standard genome sequencing and annotation.</title>
        <authorList>
            <consortium name="The Broad Institute Genomics Platform"/>
            <consortium name="The Broad Institute Genome Sequencing Center for Infectious Disease"/>
            <person name="Wu L."/>
            <person name="Ma J."/>
        </authorList>
    </citation>
    <scope>NUCLEOTIDE SEQUENCE [LARGE SCALE GENOMIC DNA]</scope>
    <source>
        <strain evidence="3">CCUG 73951</strain>
    </source>
</reference>
<keyword evidence="1" id="KW-0472">Membrane</keyword>
<feature type="transmembrane region" description="Helical" evidence="1">
    <location>
        <begin position="6"/>
        <end position="31"/>
    </location>
</feature>
<keyword evidence="1" id="KW-1133">Transmembrane helix</keyword>
<gene>
    <name evidence="2" type="ORF">ACFQMN_17565</name>
</gene>
<sequence>MISMMMYGDIAIAGLIGSLTAMLSGVGFIIIEKRLKKALQ</sequence>
<keyword evidence="1" id="KW-0812">Transmembrane</keyword>
<proteinExistence type="predicted"/>
<evidence type="ECO:0000256" key="1">
    <source>
        <dbReference type="SAM" id="Phobius"/>
    </source>
</evidence>
<dbReference type="Proteomes" id="UP001596494">
    <property type="component" value="Unassembled WGS sequence"/>
</dbReference>
<evidence type="ECO:0000313" key="3">
    <source>
        <dbReference type="Proteomes" id="UP001596494"/>
    </source>
</evidence>
<evidence type="ECO:0000313" key="2">
    <source>
        <dbReference type="EMBL" id="MFC7322675.1"/>
    </source>
</evidence>
<dbReference type="EMBL" id="JBHTBY010000017">
    <property type="protein sequence ID" value="MFC7322675.1"/>
    <property type="molecule type" value="Genomic_DNA"/>
</dbReference>
<accession>A0ABW2K970</accession>
<keyword evidence="3" id="KW-1185">Reference proteome</keyword>
<comment type="caution">
    <text evidence="2">The sequence shown here is derived from an EMBL/GenBank/DDBJ whole genome shotgun (WGS) entry which is preliminary data.</text>
</comment>
<dbReference type="RefSeq" id="WP_289215043.1">
    <property type="nucleotide sequence ID" value="NZ_JAPVRC010000002.1"/>
</dbReference>